<organism evidence="1 2">
    <name type="scientific">Paracoccus rhizosphaerae</name>
    <dbReference type="NCBI Taxonomy" id="1133347"/>
    <lineage>
        <taxon>Bacteria</taxon>
        <taxon>Pseudomonadati</taxon>
        <taxon>Pseudomonadota</taxon>
        <taxon>Alphaproteobacteria</taxon>
        <taxon>Rhodobacterales</taxon>
        <taxon>Paracoccaceae</taxon>
        <taxon>Paracoccus</taxon>
    </lineage>
</organism>
<dbReference type="EMBL" id="JBHLWQ010000141">
    <property type="protein sequence ID" value="MFC0201610.1"/>
    <property type="molecule type" value="Genomic_DNA"/>
</dbReference>
<dbReference type="RefSeq" id="WP_265507671.1">
    <property type="nucleotide sequence ID" value="NZ_JAOTBE010000039.1"/>
</dbReference>
<reference evidence="1 2" key="1">
    <citation type="submission" date="2024-09" db="EMBL/GenBank/DDBJ databases">
        <authorList>
            <person name="Sun Q."/>
            <person name="Mori K."/>
        </authorList>
    </citation>
    <scope>NUCLEOTIDE SEQUENCE [LARGE SCALE GENOMIC DNA]</scope>
    <source>
        <strain evidence="1 2">CCM 7904</strain>
    </source>
</reference>
<proteinExistence type="predicted"/>
<sequence>MNNMIWLLRAAKWAHRPPSAKMVKLVLAIVAAGFALLALEKLGLWPEWAMQDQRPPRLPR</sequence>
<evidence type="ECO:0000313" key="2">
    <source>
        <dbReference type="Proteomes" id="UP001589795"/>
    </source>
</evidence>
<evidence type="ECO:0000313" key="1">
    <source>
        <dbReference type="EMBL" id="MFC0201610.1"/>
    </source>
</evidence>
<keyword evidence="2" id="KW-1185">Reference proteome</keyword>
<comment type="caution">
    <text evidence="1">The sequence shown here is derived from an EMBL/GenBank/DDBJ whole genome shotgun (WGS) entry which is preliminary data.</text>
</comment>
<name>A0ABV6CLJ9_9RHOB</name>
<dbReference type="Proteomes" id="UP001589795">
    <property type="component" value="Unassembled WGS sequence"/>
</dbReference>
<gene>
    <name evidence="1" type="ORF">ACFFIZ_15170</name>
</gene>
<accession>A0ABV6CLJ9</accession>
<protein>
    <submittedName>
        <fullName evidence="1">Uncharacterized protein</fullName>
    </submittedName>
</protein>